<name>A0A9P4HPY2_9PEZI</name>
<organism evidence="2 3">
    <name type="scientific">Saccharata proteae CBS 121410</name>
    <dbReference type="NCBI Taxonomy" id="1314787"/>
    <lineage>
        <taxon>Eukaryota</taxon>
        <taxon>Fungi</taxon>
        <taxon>Dikarya</taxon>
        <taxon>Ascomycota</taxon>
        <taxon>Pezizomycotina</taxon>
        <taxon>Dothideomycetes</taxon>
        <taxon>Dothideomycetes incertae sedis</taxon>
        <taxon>Botryosphaeriales</taxon>
        <taxon>Saccharataceae</taxon>
        <taxon>Saccharata</taxon>
    </lineage>
</organism>
<proteinExistence type="predicted"/>
<evidence type="ECO:0000313" key="2">
    <source>
        <dbReference type="EMBL" id="KAF2084787.1"/>
    </source>
</evidence>
<gene>
    <name evidence="2" type="ORF">K490DRAFT_68373</name>
</gene>
<evidence type="ECO:0000256" key="1">
    <source>
        <dbReference type="SAM" id="MobiDB-lite"/>
    </source>
</evidence>
<comment type="caution">
    <text evidence="2">The sequence shown here is derived from an EMBL/GenBank/DDBJ whole genome shotgun (WGS) entry which is preliminary data.</text>
</comment>
<dbReference type="Proteomes" id="UP000799776">
    <property type="component" value="Unassembled WGS sequence"/>
</dbReference>
<dbReference type="AlphaFoldDB" id="A0A9P4HPY2"/>
<sequence>MPWGTRQAIVINRVRVGDMSKQRAESGSTAAATALSLCLPASPGNEPYERRRAWSPIAPCHGMLHPPSLSWVPLYELPRKMQCLGGPLRLSCAEARERLWPALKRAPGSSRVDVSVWTLWVVGRWPSSHRTLGGKPKPVTAHGCDGRRVSST</sequence>
<reference evidence="2" key="1">
    <citation type="journal article" date="2020" name="Stud. Mycol.">
        <title>101 Dothideomycetes genomes: a test case for predicting lifestyles and emergence of pathogens.</title>
        <authorList>
            <person name="Haridas S."/>
            <person name="Albert R."/>
            <person name="Binder M."/>
            <person name="Bloem J."/>
            <person name="Labutti K."/>
            <person name="Salamov A."/>
            <person name="Andreopoulos B."/>
            <person name="Baker S."/>
            <person name="Barry K."/>
            <person name="Bills G."/>
            <person name="Bluhm B."/>
            <person name="Cannon C."/>
            <person name="Castanera R."/>
            <person name="Culley D."/>
            <person name="Daum C."/>
            <person name="Ezra D."/>
            <person name="Gonzalez J."/>
            <person name="Henrissat B."/>
            <person name="Kuo A."/>
            <person name="Liang C."/>
            <person name="Lipzen A."/>
            <person name="Lutzoni F."/>
            <person name="Magnuson J."/>
            <person name="Mondo S."/>
            <person name="Nolan M."/>
            <person name="Ohm R."/>
            <person name="Pangilinan J."/>
            <person name="Park H.-J."/>
            <person name="Ramirez L."/>
            <person name="Alfaro M."/>
            <person name="Sun H."/>
            <person name="Tritt A."/>
            <person name="Yoshinaga Y."/>
            <person name="Zwiers L.-H."/>
            <person name="Turgeon B."/>
            <person name="Goodwin S."/>
            <person name="Spatafora J."/>
            <person name="Crous P."/>
            <person name="Grigoriev I."/>
        </authorList>
    </citation>
    <scope>NUCLEOTIDE SEQUENCE</scope>
    <source>
        <strain evidence="2">CBS 121410</strain>
    </source>
</reference>
<keyword evidence="3" id="KW-1185">Reference proteome</keyword>
<evidence type="ECO:0000313" key="3">
    <source>
        <dbReference type="Proteomes" id="UP000799776"/>
    </source>
</evidence>
<feature type="region of interest" description="Disordered" evidence="1">
    <location>
        <begin position="131"/>
        <end position="152"/>
    </location>
</feature>
<accession>A0A9P4HPY2</accession>
<protein>
    <submittedName>
        <fullName evidence="2">Uncharacterized protein</fullName>
    </submittedName>
</protein>
<dbReference type="EMBL" id="ML978737">
    <property type="protein sequence ID" value="KAF2084787.1"/>
    <property type="molecule type" value="Genomic_DNA"/>
</dbReference>